<dbReference type="Pfam" id="PF02325">
    <property type="entry name" value="CCB3_YggT"/>
    <property type="match status" value="1"/>
</dbReference>
<dbReference type="GO" id="GO:0016020">
    <property type="term" value="C:membrane"/>
    <property type="evidence" value="ECO:0007669"/>
    <property type="project" value="InterPro"/>
</dbReference>
<keyword evidence="1" id="KW-1133">Transmembrane helix</keyword>
<evidence type="ECO:0000313" key="3">
    <source>
        <dbReference type="Proteomes" id="UP000199220"/>
    </source>
</evidence>
<feature type="transmembrane region" description="Helical" evidence="1">
    <location>
        <begin position="71"/>
        <end position="95"/>
    </location>
</feature>
<name>A0A1H5EAV6_9MICO</name>
<dbReference type="InterPro" id="IPR003425">
    <property type="entry name" value="CCB3/YggT"/>
</dbReference>
<dbReference type="STRING" id="648782.SAMN04488554_0950"/>
<sequence>MGWLFGLLYLVVLLYLVALLVRMGFDWVSYFARDWKPRGLALIVAEMVYTPTDPPLKALRRLIPPLRVGGIALDVGFIIVLVGCWILLFIFGGLATV</sequence>
<accession>A0A1H5EAV6</accession>
<dbReference type="OrthoDB" id="3216131at2"/>
<dbReference type="Proteomes" id="UP000199220">
    <property type="component" value="Unassembled WGS sequence"/>
</dbReference>
<gene>
    <name evidence="2" type="ORF">SAMN04488554_0950</name>
</gene>
<feature type="transmembrane region" description="Helical" evidence="1">
    <location>
        <begin position="6"/>
        <end position="28"/>
    </location>
</feature>
<keyword evidence="1" id="KW-0472">Membrane</keyword>
<keyword evidence="1" id="KW-0812">Transmembrane</keyword>
<dbReference type="RefSeq" id="WP_089771911.1">
    <property type="nucleotide sequence ID" value="NZ_FNTX01000001.1"/>
</dbReference>
<dbReference type="AlphaFoldDB" id="A0A1H5EAV6"/>
<dbReference type="EMBL" id="FNTX01000001">
    <property type="protein sequence ID" value="SED88114.1"/>
    <property type="molecule type" value="Genomic_DNA"/>
</dbReference>
<organism evidence="2 3">
    <name type="scientific">Ruania alba</name>
    <dbReference type="NCBI Taxonomy" id="648782"/>
    <lineage>
        <taxon>Bacteria</taxon>
        <taxon>Bacillati</taxon>
        <taxon>Actinomycetota</taxon>
        <taxon>Actinomycetes</taxon>
        <taxon>Micrococcales</taxon>
        <taxon>Ruaniaceae</taxon>
        <taxon>Ruania</taxon>
    </lineage>
</organism>
<reference evidence="3" key="1">
    <citation type="submission" date="2016-10" db="EMBL/GenBank/DDBJ databases">
        <authorList>
            <person name="Varghese N."/>
            <person name="Submissions S."/>
        </authorList>
    </citation>
    <scope>NUCLEOTIDE SEQUENCE [LARGE SCALE GENOMIC DNA]</scope>
    <source>
        <strain evidence="3">DSM 21368</strain>
    </source>
</reference>
<keyword evidence="3" id="KW-1185">Reference proteome</keyword>
<protein>
    <submittedName>
        <fullName evidence="2">YggT family protein</fullName>
    </submittedName>
</protein>
<evidence type="ECO:0000313" key="2">
    <source>
        <dbReference type="EMBL" id="SED88114.1"/>
    </source>
</evidence>
<proteinExistence type="predicted"/>
<evidence type="ECO:0000256" key="1">
    <source>
        <dbReference type="SAM" id="Phobius"/>
    </source>
</evidence>